<sequence>MVPSYARGAAGLAHRIYHTAVRDIRKAHRNAVAGLLMTIAQAVIFLSAFWLMFTLLGQRGFAIRGDFLLYLMTGIFLFLTHTKTLTAVAKAEGPTSPMMAHAPLNTAITISAAALSTLYLQILSLTAILGAYHVIVTPIAIDKPVGALAMLLLAWITGVGAGTILMALKPWYPEAVTLVSQIYSRASMILSGKMFVANMLPGYLLGLFDWNPLFHVIDQERGFVFRNYNPQFTSPWYPLWVGLALIVIGMMGEFYTRRHASISWGAGR</sequence>
<keyword evidence="4" id="KW-0472">Membrane</keyword>
<evidence type="ECO:0000256" key="2">
    <source>
        <dbReference type="ARBA" id="ARBA00007783"/>
    </source>
</evidence>
<name>A0A318SVM1_9RHOB</name>
<dbReference type="Proteomes" id="UP000248311">
    <property type="component" value="Unassembled WGS sequence"/>
</dbReference>
<feature type="transmembrane region" description="Helical" evidence="4">
    <location>
        <begin position="236"/>
        <end position="255"/>
    </location>
</feature>
<keyword evidence="3" id="KW-0813">Transport</keyword>
<dbReference type="EMBL" id="QJTE01000002">
    <property type="protein sequence ID" value="PYE84419.1"/>
    <property type="molecule type" value="Genomic_DNA"/>
</dbReference>
<dbReference type="PANTHER" id="PTHR30413:SF8">
    <property type="entry name" value="TRANSPORT PERMEASE PROTEIN"/>
    <property type="match status" value="1"/>
</dbReference>
<organism evidence="5 6">
    <name type="scientific">Pseudoroseicyclus aestuarii</name>
    <dbReference type="NCBI Taxonomy" id="1795041"/>
    <lineage>
        <taxon>Bacteria</taxon>
        <taxon>Pseudomonadati</taxon>
        <taxon>Pseudomonadota</taxon>
        <taxon>Alphaproteobacteria</taxon>
        <taxon>Rhodobacterales</taxon>
        <taxon>Paracoccaceae</taxon>
        <taxon>Pseudoroseicyclus</taxon>
    </lineage>
</organism>
<keyword evidence="4" id="KW-0812">Transmembrane</keyword>
<dbReference type="RefSeq" id="WP_110813518.1">
    <property type="nucleotide sequence ID" value="NZ_QJTE01000002.1"/>
</dbReference>
<dbReference type="GO" id="GO:0005886">
    <property type="term" value="C:plasma membrane"/>
    <property type="evidence" value="ECO:0007669"/>
    <property type="project" value="UniProtKB-SubCell"/>
</dbReference>
<keyword evidence="4" id="KW-1133">Transmembrane helix</keyword>
<comment type="similarity">
    <text evidence="2">Belongs to the ABC-2 integral membrane protein family.</text>
</comment>
<feature type="transmembrane region" description="Helical" evidence="4">
    <location>
        <begin position="147"/>
        <end position="168"/>
    </location>
</feature>
<dbReference type="GO" id="GO:0015920">
    <property type="term" value="P:lipopolysaccharide transport"/>
    <property type="evidence" value="ECO:0007669"/>
    <property type="project" value="TreeGrafter"/>
</dbReference>
<accession>A0A318SVM1</accession>
<evidence type="ECO:0000256" key="3">
    <source>
        <dbReference type="ARBA" id="ARBA00022448"/>
    </source>
</evidence>
<dbReference type="OrthoDB" id="7835223at2"/>
<keyword evidence="6" id="KW-1185">Reference proteome</keyword>
<evidence type="ECO:0000313" key="6">
    <source>
        <dbReference type="Proteomes" id="UP000248311"/>
    </source>
</evidence>
<evidence type="ECO:0000313" key="5">
    <source>
        <dbReference type="EMBL" id="PYE84419.1"/>
    </source>
</evidence>
<gene>
    <name evidence="5" type="ORF">DFP88_102218</name>
</gene>
<dbReference type="AlphaFoldDB" id="A0A318SVM1"/>
<evidence type="ECO:0000256" key="4">
    <source>
        <dbReference type="SAM" id="Phobius"/>
    </source>
</evidence>
<comment type="subcellular location">
    <subcellularLocation>
        <location evidence="1">Cell inner membrane</location>
        <topology evidence="1">Multi-pass membrane protein</topology>
    </subcellularLocation>
</comment>
<dbReference type="PANTHER" id="PTHR30413">
    <property type="entry name" value="INNER MEMBRANE TRANSPORT PERMEASE"/>
    <property type="match status" value="1"/>
</dbReference>
<feature type="transmembrane region" description="Helical" evidence="4">
    <location>
        <begin position="110"/>
        <end position="135"/>
    </location>
</feature>
<evidence type="ECO:0000256" key="1">
    <source>
        <dbReference type="ARBA" id="ARBA00004429"/>
    </source>
</evidence>
<protein>
    <submittedName>
        <fullName evidence="5">ABC-type polysaccharide/polyol phosphate export permease</fullName>
    </submittedName>
</protein>
<proteinExistence type="inferred from homology"/>
<feature type="transmembrane region" description="Helical" evidence="4">
    <location>
        <begin position="189"/>
        <end position="208"/>
    </location>
</feature>
<reference evidence="5 6" key="1">
    <citation type="submission" date="2018-06" db="EMBL/GenBank/DDBJ databases">
        <title>Genomic Encyclopedia of Type Strains, Phase III (KMG-III): the genomes of soil and plant-associated and newly described type strains.</title>
        <authorList>
            <person name="Whitman W."/>
        </authorList>
    </citation>
    <scope>NUCLEOTIDE SEQUENCE [LARGE SCALE GENOMIC DNA]</scope>
    <source>
        <strain evidence="5 6">CECT 9025</strain>
    </source>
</reference>
<feature type="transmembrane region" description="Helical" evidence="4">
    <location>
        <begin position="67"/>
        <end position="89"/>
    </location>
</feature>
<feature type="transmembrane region" description="Helical" evidence="4">
    <location>
        <begin position="32"/>
        <end position="55"/>
    </location>
</feature>
<comment type="caution">
    <text evidence="5">The sequence shown here is derived from an EMBL/GenBank/DDBJ whole genome shotgun (WGS) entry which is preliminary data.</text>
</comment>